<reference evidence="1 2" key="1">
    <citation type="submission" date="2017-02" db="EMBL/GenBank/DDBJ databases">
        <title>isolation and characterization of a novel temperate virus Aeropyrum globular virus 1 infecting hyperthermophilic archaeon Aeropyrum.</title>
        <authorList>
            <person name="Yumiya M."/>
            <person name="Yoshida T."/>
            <person name="Sako Y."/>
        </authorList>
    </citation>
    <scope>NUCLEOTIDE SEQUENCE [LARGE SCALE GENOMIC DNA]</scope>
    <source>
        <strain evidence="1 2">YK1-12-2013</strain>
    </source>
</reference>
<accession>A0A401H7V0</accession>
<dbReference type="AlphaFoldDB" id="A0A401H7V0"/>
<protein>
    <submittedName>
        <fullName evidence="1">Uncharacterized protein</fullName>
    </submittedName>
</protein>
<dbReference type="RefSeq" id="WP_131159485.1">
    <property type="nucleotide sequence ID" value="NZ_BDMD01000005.1"/>
</dbReference>
<organism evidence="1 2">
    <name type="scientific">Aeropyrum pernix</name>
    <dbReference type="NCBI Taxonomy" id="56636"/>
    <lineage>
        <taxon>Archaea</taxon>
        <taxon>Thermoproteota</taxon>
        <taxon>Thermoprotei</taxon>
        <taxon>Desulfurococcales</taxon>
        <taxon>Desulfurococcaceae</taxon>
        <taxon>Aeropyrum</taxon>
    </lineage>
</organism>
<proteinExistence type="predicted"/>
<evidence type="ECO:0000313" key="2">
    <source>
        <dbReference type="Proteomes" id="UP000291213"/>
    </source>
</evidence>
<gene>
    <name evidence="1" type="ORF">apy_01370</name>
</gene>
<dbReference type="OrthoDB" id="374126at2157"/>
<comment type="caution">
    <text evidence="1">The sequence shown here is derived from an EMBL/GenBank/DDBJ whole genome shotgun (WGS) entry which is preliminary data.</text>
</comment>
<sequence length="166" mass="18896">MAGAYPVIPYKPRMEGEGDQPLELQLVDLEKVEASGYMRVVHHAGERGFHIKLVLNEREAISLFVWNDKVFKCLNTLARSYGVIPIEEIEVDEEEGDRLIAEGSYRLRRGVLELVFEKSYDTSIVSPGRCVYRLKLKGVREYISPKHGHSARPEYFLIASRTSRGG</sequence>
<evidence type="ECO:0000313" key="1">
    <source>
        <dbReference type="EMBL" id="GBF08412.1"/>
    </source>
</evidence>
<dbReference type="EMBL" id="BDMD01000005">
    <property type="protein sequence ID" value="GBF08412.1"/>
    <property type="molecule type" value="Genomic_DNA"/>
</dbReference>
<dbReference type="Proteomes" id="UP000291213">
    <property type="component" value="Unassembled WGS sequence"/>
</dbReference>
<name>A0A401H7V0_AERPX</name>